<evidence type="ECO:0000256" key="2">
    <source>
        <dbReference type="ARBA" id="ARBA00009069"/>
    </source>
</evidence>
<keyword evidence="3" id="KW-0963">Cytoplasm</keyword>
<dbReference type="EMBL" id="DS022308">
    <property type="protein sequence ID" value="OAJ42938.1"/>
    <property type="molecule type" value="Genomic_DNA"/>
</dbReference>
<dbReference type="GO" id="GO:0006979">
    <property type="term" value="P:response to oxidative stress"/>
    <property type="evidence" value="ECO:0007669"/>
    <property type="project" value="InterPro"/>
</dbReference>
<evidence type="ECO:0000256" key="1">
    <source>
        <dbReference type="ARBA" id="ARBA00004496"/>
    </source>
</evidence>
<dbReference type="InterPro" id="IPR051385">
    <property type="entry name" value="Ceramide-binding_SVF1"/>
</dbReference>
<evidence type="ECO:0000313" key="6">
    <source>
        <dbReference type="EMBL" id="OAJ42938.1"/>
    </source>
</evidence>
<dbReference type="InterPro" id="IPR033394">
    <property type="entry name" value="Svf1-like_C"/>
</dbReference>
<dbReference type="Proteomes" id="UP000077115">
    <property type="component" value="Unassembled WGS sequence"/>
</dbReference>
<dbReference type="PANTHER" id="PTHR47107">
    <property type="entry name" value="SVF1-LIKE PROTEIN YDR222W-RELATED"/>
    <property type="match status" value="1"/>
</dbReference>
<dbReference type="VEuPathDB" id="FungiDB:BDEG_26327"/>
<dbReference type="Pfam" id="PF08622">
    <property type="entry name" value="Svf1"/>
    <property type="match status" value="1"/>
</dbReference>
<dbReference type="InterPro" id="IPR013931">
    <property type="entry name" value="Svf1-like_N"/>
</dbReference>
<comment type="similarity">
    <text evidence="2">Belongs to the SVF1 family.</text>
</comment>
<evidence type="ECO:0008006" key="8">
    <source>
        <dbReference type="Google" id="ProtNLM"/>
    </source>
</evidence>
<feature type="domain" description="Svf1-like C-terminal" evidence="5">
    <location>
        <begin position="197"/>
        <end position="353"/>
    </location>
</feature>
<dbReference type="GO" id="GO:0005737">
    <property type="term" value="C:cytoplasm"/>
    <property type="evidence" value="ECO:0007669"/>
    <property type="project" value="UniProtKB-SubCell"/>
</dbReference>
<reference evidence="6 7" key="1">
    <citation type="submission" date="2006-10" db="EMBL/GenBank/DDBJ databases">
        <title>The Genome Sequence of Batrachochytrium dendrobatidis JEL423.</title>
        <authorList>
            <consortium name="The Broad Institute Genome Sequencing Platform"/>
            <person name="Birren B."/>
            <person name="Lander E."/>
            <person name="Galagan J."/>
            <person name="Cuomo C."/>
            <person name="Devon K."/>
            <person name="Jaffe D."/>
            <person name="Butler J."/>
            <person name="Alvarez P."/>
            <person name="Gnerre S."/>
            <person name="Grabherr M."/>
            <person name="Kleber M."/>
            <person name="Mauceli E."/>
            <person name="Brockman W."/>
            <person name="Young S."/>
            <person name="LaButti K."/>
            <person name="Sykes S."/>
            <person name="DeCaprio D."/>
            <person name="Crawford M."/>
            <person name="Koehrsen M."/>
            <person name="Engels R."/>
            <person name="Montgomery P."/>
            <person name="Pearson M."/>
            <person name="Howarth C."/>
            <person name="Larson L."/>
            <person name="White J."/>
            <person name="O'Leary S."/>
            <person name="Kodira C."/>
            <person name="Zeng Q."/>
            <person name="Yandava C."/>
            <person name="Alvarado L."/>
            <person name="Longcore J."/>
            <person name="James T."/>
        </authorList>
    </citation>
    <scope>NUCLEOTIDE SEQUENCE [LARGE SCALE GENOMIC DNA]</scope>
    <source>
        <strain evidence="6 7">JEL423</strain>
    </source>
</reference>
<evidence type="ECO:0000256" key="3">
    <source>
        <dbReference type="ARBA" id="ARBA00022490"/>
    </source>
</evidence>
<gene>
    <name evidence="6" type="ORF">BDEG_26327</name>
</gene>
<proteinExistence type="inferred from homology"/>
<dbReference type="Pfam" id="PF17187">
    <property type="entry name" value="Svf1_C"/>
    <property type="match status" value="1"/>
</dbReference>
<evidence type="ECO:0000259" key="4">
    <source>
        <dbReference type="Pfam" id="PF08622"/>
    </source>
</evidence>
<sequence length="359" mass="40015">MSQADTSHQLTSTKVPLDNLKWVLEPSFTTEAQTFYITAHNGIFALFQLVYSSINSWSPSVQITARVYMPDGVKKIKSVSLAGSALELSADKLSATCSNMTITYKADASTVGPSYIVKLDVSPELLVEFNMDAVVEAYQINEGKAYFDPETPATGYVASRIMPKGKVSGMIVVDGIMHDAAGHGVFSHAIQCPPYNVARWNFINFQDETNALILYQFEMVPGAYPKDIVSQGVLVLNNEITAVTIDNHSEFQGTTLDAFSNYQIPNAIKHVWHGKTRDTGVPIEIEMRLKLDRLVDKIDVLSELPYLIRMFIQTFISAPFVYQWIEDTEVVVRVEGGKEIRLNGRAFHENTFLAELEQV</sequence>
<dbReference type="eggNOG" id="ENOG502QQY3">
    <property type="taxonomic scope" value="Eukaryota"/>
</dbReference>
<protein>
    <recommendedName>
        <fullName evidence="8">Svf1-like C-terminal domain-containing protein</fullName>
    </recommendedName>
</protein>
<accession>A0A177WS37</accession>
<organism evidence="6 7">
    <name type="scientific">Batrachochytrium dendrobatidis (strain JEL423)</name>
    <dbReference type="NCBI Taxonomy" id="403673"/>
    <lineage>
        <taxon>Eukaryota</taxon>
        <taxon>Fungi</taxon>
        <taxon>Fungi incertae sedis</taxon>
        <taxon>Chytridiomycota</taxon>
        <taxon>Chytridiomycota incertae sedis</taxon>
        <taxon>Chytridiomycetes</taxon>
        <taxon>Rhizophydiales</taxon>
        <taxon>Rhizophydiales incertae sedis</taxon>
        <taxon>Batrachochytrium</taxon>
    </lineage>
</organism>
<evidence type="ECO:0000313" key="7">
    <source>
        <dbReference type="Proteomes" id="UP000077115"/>
    </source>
</evidence>
<evidence type="ECO:0000259" key="5">
    <source>
        <dbReference type="Pfam" id="PF17187"/>
    </source>
</evidence>
<feature type="domain" description="Svf1-like N-terminal" evidence="4">
    <location>
        <begin position="30"/>
        <end position="191"/>
    </location>
</feature>
<dbReference type="PANTHER" id="PTHR47107:SF1">
    <property type="entry name" value="CERAMIDE-BINDING PROTEIN SVF1-RELATED"/>
    <property type="match status" value="1"/>
</dbReference>
<reference evidence="6 7" key="2">
    <citation type="submission" date="2016-05" db="EMBL/GenBank/DDBJ databases">
        <title>Lineage-specific infection strategies underlie the spectrum of fungal disease in amphibians.</title>
        <authorList>
            <person name="Cuomo C.A."/>
            <person name="Farrer R.A."/>
            <person name="James T."/>
            <person name="Longcore J."/>
            <person name="Birren B."/>
        </authorList>
    </citation>
    <scope>NUCLEOTIDE SEQUENCE [LARGE SCALE GENOMIC DNA]</scope>
    <source>
        <strain evidence="6 7">JEL423</strain>
    </source>
</reference>
<dbReference type="AlphaFoldDB" id="A0A177WS37"/>
<comment type="subcellular location">
    <subcellularLocation>
        <location evidence="1">Cytoplasm</location>
    </subcellularLocation>
</comment>
<name>A0A177WS37_BATDL</name>
<dbReference type="OrthoDB" id="2590239at2759"/>